<feature type="transmembrane region" description="Helical" evidence="5">
    <location>
        <begin position="30"/>
        <end position="47"/>
    </location>
</feature>
<feature type="transmembrane region" description="Helical" evidence="5">
    <location>
        <begin position="103"/>
        <end position="127"/>
    </location>
</feature>
<feature type="transmembrane region" description="Helical" evidence="5">
    <location>
        <begin position="63"/>
        <end position="83"/>
    </location>
</feature>
<gene>
    <name evidence="6" type="ORF">METZ01_LOCUS28337</name>
</gene>
<dbReference type="GO" id="GO:0016020">
    <property type="term" value="C:membrane"/>
    <property type="evidence" value="ECO:0007669"/>
    <property type="project" value="UniProtKB-SubCell"/>
</dbReference>
<keyword evidence="4 5" id="KW-0472">Membrane</keyword>
<dbReference type="GO" id="GO:0009403">
    <property type="term" value="P:toxin biosynthetic process"/>
    <property type="evidence" value="ECO:0007669"/>
    <property type="project" value="InterPro"/>
</dbReference>
<dbReference type="InterPro" id="IPR003825">
    <property type="entry name" value="Colicin-V_CvpA"/>
</dbReference>
<evidence type="ECO:0000256" key="2">
    <source>
        <dbReference type="ARBA" id="ARBA00022692"/>
    </source>
</evidence>
<protein>
    <recommendedName>
        <fullName evidence="7">CvpA family protein</fullName>
    </recommendedName>
</protein>
<evidence type="ECO:0000256" key="4">
    <source>
        <dbReference type="ARBA" id="ARBA00023136"/>
    </source>
</evidence>
<accession>A0A381QCU6</accession>
<dbReference type="EMBL" id="UINC01001247">
    <property type="protein sequence ID" value="SUZ75483.1"/>
    <property type="molecule type" value="Genomic_DNA"/>
</dbReference>
<dbReference type="AlphaFoldDB" id="A0A381QCU6"/>
<evidence type="ECO:0000256" key="3">
    <source>
        <dbReference type="ARBA" id="ARBA00022989"/>
    </source>
</evidence>
<sequence length="186" mass="21513">MENNIIDIVLIIFMLLSGILALSQGFIREIISLLGWVVAFINLKIFMPESTQYVSVFIENKPLANLITISIIFVSTLILWRIFSIPLEKLFKKTSIGYIDRFLGFIFGIFRIFLIVGIVYMVIILPIEKENRPNYINASKASPIIESLAIFLRKNLQIIDISLDQDFKKKKDEPLDEQIEKLQFLQ</sequence>
<evidence type="ECO:0000313" key="6">
    <source>
        <dbReference type="EMBL" id="SUZ75483.1"/>
    </source>
</evidence>
<evidence type="ECO:0008006" key="7">
    <source>
        <dbReference type="Google" id="ProtNLM"/>
    </source>
</evidence>
<proteinExistence type="predicted"/>
<evidence type="ECO:0000256" key="1">
    <source>
        <dbReference type="ARBA" id="ARBA00004141"/>
    </source>
</evidence>
<evidence type="ECO:0000256" key="5">
    <source>
        <dbReference type="SAM" id="Phobius"/>
    </source>
</evidence>
<dbReference type="PANTHER" id="PTHR36926:SF1">
    <property type="entry name" value="COLICIN V PRODUCTION PROTEIN"/>
    <property type="match status" value="1"/>
</dbReference>
<dbReference type="PANTHER" id="PTHR36926">
    <property type="entry name" value="COLICIN V PRODUCTION PROTEIN"/>
    <property type="match status" value="1"/>
</dbReference>
<organism evidence="6">
    <name type="scientific">marine metagenome</name>
    <dbReference type="NCBI Taxonomy" id="408172"/>
    <lineage>
        <taxon>unclassified sequences</taxon>
        <taxon>metagenomes</taxon>
        <taxon>ecological metagenomes</taxon>
    </lineage>
</organism>
<keyword evidence="3 5" id="KW-1133">Transmembrane helix</keyword>
<name>A0A381QCU6_9ZZZZ</name>
<feature type="transmembrane region" description="Helical" evidence="5">
    <location>
        <begin position="6"/>
        <end position="23"/>
    </location>
</feature>
<dbReference type="InterPro" id="IPR052719">
    <property type="entry name" value="CvpA-like"/>
</dbReference>
<comment type="subcellular location">
    <subcellularLocation>
        <location evidence="1">Membrane</location>
        <topology evidence="1">Multi-pass membrane protein</topology>
    </subcellularLocation>
</comment>
<keyword evidence="2 5" id="KW-0812">Transmembrane</keyword>
<reference evidence="6" key="1">
    <citation type="submission" date="2018-05" db="EMBL/GenBank/DDBJ databases">
        <authorList>
            <person name="Lanie J.A."/>
            <person name="Ng W.-L."/>
            <person name="Kazmierczak K.M."/>
            <person name="Andrzejewski T.M."/>
            <person name="Davidsen T.M."/>
            <person name="Wayne K.J."/>
            <person name="Tettelin H."/>
            <person name="Glass J.I."/>
            <person name="Rusch D."/>
            <person name="Podicherti R."/>
            <person name="Tsui H.-C.T."/>
            <person name="Winkler M.E."/>
        </authorList>
    </citation>
    <scope>NUCLEOTIDE SEQUENCE</scope>
</reference>
<dbReference type="Pfam" id="PF02674">
    <property type="entry name" value="Colicin_V"/>
    <property type="match status" value="1"/>
</dbReference>